<dbReference type="EMBL" id="JAAAPO010000001">
    <property type="protein sequence ID" value="NBC35421.1"/>
    <property type="molecule type" value="Genomic_DNA"/>
</dbReference>
<evidence type="ECO:0000256" key="2">
    <source>
        <dbReference type="ARBA" id="ARBA00022723"/>
    </source>
</evidence>
<evidence type="ECO:0000259" key="7">
    <source>
        <dbReference type="PROSITE" id="PS51007"/>
    </source>
</evidence>
<keyword evidence="1 4" id="KW-0349">Heme</keyword>
<feature type="region of interest" description="Disordered" evidence="5">
    <location>
        <begin position="23"/>
        <end position="57"/>
    </location>
</feature>
<accession>A0ABW9XA72</accession>
<evidence type="ECO:0000256" key="1">
    <source>
        <dbReference type="ARBA" id="ARBA00022617"/>
    </source>
</evidence>
<dbReference type="Proteomes" id="UP000753724">
    <property type="component" value="Unassembled WGS sequence"/>
</dbReference>
<keyword evidence="6" id="KW-0732">Signal</keyword>
<feature type="domain" description="Cytochrome c" evidence="7">
    <location>
        <begin position="56"/>
        <end position="140"/>
    </location>
</feature>
<feature type="signal peptide" evidence="6">
    <location>
        <begin position="1"/>
        <end position="24"/>
    </location>
</feature>
<protein>
    <submittedName>
        <fullName evidence="8">Cytochrome c</fullName>
    </submittedName>
</protein>
<evidence type="ECO:0000256" key="3">
    <source>
        <dbReference type="ARBA" id="ARBA00023004"/>
    </source>
</evidence>
<dbReference type="SUPFAM" id="SSF46626">
    <property type="entry name" value="Cytochrome c"/>
    <property type="match status" value="1"/>
</dbReference>
<dbReference type="RefSeq" id="WP_161716689.1">
    <property type="nucleotide sequence ID" value="NZ_JAAAPO010000001.1"/>
</dbReference>
<feature type="chain" id="PRO_5046875306" evidence="6">
    <location>
        <begin position="25"/>
        <end position="141"/>
    </location>
</feature>
<comment type="caution">
    <text evidence="8">The sequence shown here is derived from an EMBL/GenBank/DDBJ whole genome shotgun (WGS) entry which is preliminary data.</text>
</comment>
<keyword evidence="9" id="KW-1185">Reference proteome</keyword>
<keyword evidence="2 4" id="KW-0479">Metal-binding</keyword>
<dbReference type="InterPro" id="IPR036909">
    <property type="entry name" value="Cyt_c-like_dom_sf"/>
</dbReference>
<reference evidence="9" key="1">
    <citation type="submission" date="2020-01" db="EMBL/GenBank/DDBJ databases">
        <title>Sphingomonas sp. strain CSW-10.</title>
        <authorList>
            <person name="Chen W.-M."/>
        </authorList>
    </citation>
    <scope>NUCLEOTIDE SEQUENCE [LARGE SCALE GENOMIC DNA]</scope>
    <source>
        <strain evidence="9">FSY-8</strain>
    </source>
</reference>
<proteinExistence type="predicted"/>
<dbReference type="PROSITE" id="PS51007">
    <property type="entry name" value="CYTC"/>
    <property type="match status" value="1"/>
</dbReference>
<evidence type="ECO:0000313" key="9">
    <source>
        <dbReference type="Proteomes" id="UP000753724"/>
    </source>
</evidence>
<evidence type="ECO:0000313" key="8">
    <source>
        <dbReference type="EMBL" id="NBC35421.1"/>
    </source>
</evidence>
<dbReference type="InterPro" id="IPR009056">
    <property type="entry name" value="Cyt_c-like_dom"/>
</dbReference>
<evidence type="ECO:0000256" key="4">
    <source>
        <dbReference type="PROSITE-ProRule" id="PRU00433"/>
    </source>
</evidence>
<dbReference type="Pfam" id="PF13442">
    <property type="entry name" value="Cytochrome_CBB3"/>
    <property type="match status" value="1"/>
</dbReference>
<sequence>MNRKGLAALGAIMLGVAGMGAAVAQSPAPSPTPAPAPTDGGTQIRNATGGAMQDRSSRSAPEALFVAKCGMCHRQMGMGTVILARRMAPAIAMLEARDDLTPDLIRAVARNGMGNMPRIPRGEVSDAQLATIAAYLSKGKK</sequence>
<organism evidence="8 9">
    <name type="scientific">Novosphingobium ovatum</name>
    <dbReference type="NCBI Taxonomy" id="1908523"/>
    <lineage>
        <taxon>Bacteria</taxon>
        <taxon>Pseudomonadati</taxon>
        <taxon>Pseudomonadota</taxon>
        <taxon>Alphaproteobacteria</taxon>
        <taxon>Sphingomonadales</taxon>
        <taxon>Sphingomonadaceae</taxon>
        <taxon>Novosphingobium</taxon>
    </lineage>
</organism>
<name>A0ABW9XA72_9SPHN</name>
<gene>
    <name evidence="8" type="ORF">GTZ99_02490</name>
</gene>
<evidence type="ECO:0000256" key="5">
    <source>
        <dbReference type="SAM" id="MobiDB-lite"/>
    </source>
</evidence>
<evidence type="ECO:0000256" key="6">
    <source>
        <dbReference type="SAM" id="SignalP"/>
    </source>
</evidence>
<dbReference type="Gene3D" id="1.10.760.10">
    <property type="entry name" value="Cytochrome c-like domain"/>
    <property type="match status" value="1"/>
</dbReference>
<keyword evidence="3 4" id="KW-0408">Iron</keyword>